<gene>
    <name evidence="1" type="ORF">K3G42_012679</name>
</gene>
<evidence type="ECO:0000313" key="1">
    <source>
        <dbReference type="EMBL" id="KAH8003151.1"/>
    </source>
</evidence>
<reference evidence="1" key="1">
    <citation type="submission" date="2021-08" db="EMBL/GenBank/DDBJ databases">
        <title>The first chromosome-level gecko genome reveals the dynamic sex chromosomes of Neotropical dwarf geckos (Sphaerodactylidae: Sphaerodactylus).</title>
        <authorList>
            <person name="Pinto B.J."/>
            <person name="Keating S.E."/>
            <person name="Gamble T."/>
        </authorList>
    </citation>
    <scope>NUCLEOTIDE SEQUENCE</scope>
    <source>
        <strain evidence="1">TG3544</strain>
    </source>
</reference>
<comment type="caution">
    <text evidence="1">The sequence shown here is derived from an EMBL/GenBank/DDBJ whole genome shotgun (WGS) entry which is preliminary data.</text>
</comment>
<evidence type="ECO:0000313" key="2">
    <source>
        <dbReference type="Proteomes" id="UP000827872"/>
    </source>
</evidence>
<proteinExistence type="predicted"/>
<organism evidence="1 2">
    <name type="scientific">Sphaerodactylus townsendi</name>
    <dbReference type="NCBI Taxonomy" id="933632"/>
    <lineage>
        <taxon>Eukaryota</taxon>
        <taxon>Metazoa</taxon>
        <taxon>Chordata</taxon>
        <taxon>Craniata</taxon>
        <taxon>Vertebrata</taxon>
        <taxon>Euteleostomi</taxon>
        <taxon>Lepidosauria</taxon>
        <taxon>Squamata</taxon>
        <taxon>Bifurcata</taxon>
        <taxon>Gekkota</taxon>
        <taxon>Sphaerodactylidae</taxon>
        <taxon>Sphaerodactylus</taxon>
    </lineage>
</organism>
<keyword evidence="2" id="KW-1185">Reference proteome</keyword>
<dbReference type="Proteomes" id="UP000827872">
    <property type="component" value="Linkage Group LG09"/>
</dbReference>
<protein>
    <submittedName>
        <fullName evidence="1">Uncharacterized protein</fullName>
    </submittedName>
</protein>
<dbReference type="EMBL" id="CM037622">
    <property type="protein sequence ID" value="KAH8003151.1"/>
    <property type="molecule type" value="Genomic_DNA"/>
</dbReference>
<accession>A0ACB8FCY5</accession>
<name>A0ACB8FCY5_9SAUR</name>
<sequence length="273" mass="29642">MNLQMNVPNTQLGNSTVMTKELPSTPKLKMSPKTTKVMKFSTPISERKVAPSSSSREGSLEGQEALEPKPSVWFMEMLMGRRRQPAHPCPIPWAEPPFLAQRLLTLNKPRRPFPSETNGKSLEVRELEPSRGKGKLSLSGGKESKQELLPAQRTQLPAEQATTDASGSARLARLSSPDERSDRASSARHRSRCPTERAGPLPPPLIPRLKLLPGQLDELSLAALQSSPASPDRLGSTGSLRVACPKSSAASFLSLPAVVAFPIQPSRQYNPSS</sequence>